<dbReference type="Pfam" id="PF13545">
    <property type="entry name" value="HTH_Crp_2"/>
    <property type="match status" value="1"/>
</dbReference>
<dbReference type="InterPro" id="IPR036390">
    <property type="entry name" value="WH_DNA-bd_sf"/>
</dbReference>
<dbReference type="EMBL" id="LGYO01000015">
    <property type="protein sequence ID" value="KNZ42382.1"/>
    <property type="molecule type" value="Genomic_DNA"/>
</dbReference>
<evidence type="ECO:0000256" key="2">
    <source>
        <dbReference type="ARBA" id="ARBA00023125"/>
    </source>
</evidence>
<keyword evidence="2" id="KW-0238">DNA-binding</keyword>
<dbReference type="CDD" id="cd00038">
    <property type="entry name" value="CAP_ED"/>
    <property type="match status" value="1"/>
</dbReference>
<dbReference type="GO" id="GO:0003700">
    <property type="term" value="F:DNA-binding transcription factor activity"/>
    <property type="evidence" value="ECO:0007669"/>
    <property type="project" value="TreeGrafter"/>
</dbReference>
<keyword evidence="7" id="KW-1185">Reference proteome</keyword>
<dbReference type="OrthoDB" id="9774616at2"/>
<dbReference type="PROSITE" id="PS51063">
    <property type="entry name" value="HTH_CRP_2"/>
    <property type="match status" value="1"/>
</dbReference>
<dbReference type="Proteomes" id="UP000036873">
    <property type="component" value="Unassembled WGS sequence"/>
</dbReference>
<reference evidence="7" key="1">
    <citation type="submission" date="2015-07" db="EMBL/GenBank/DDBJ databases">
        <title>Draft genome sequence of Acetobacterium bakii DSM 8293, a potential psychrophilic chemical producer through syngas fermentation.</title>
        <authorList>
            <person name="Song Y."/>
            <person name="Hwang S."/>
            <person name="Cho B.-K."/>
        </authorList>
    </citation>
    <scope>NUCLEOTIDE SEQUENCE [LARGE SCALE GENOMIC DNA]</scope>
    <source>
        <strain evidence="7">DSM 8239</strain>
    </source>
</reference>
<dbReference type="SMART" id="SM00100">
    <property type="entry name" value="cNMP"/>
    <property type="match status" value="1"/>
</dbReference>
<dbReference type="Pfam" id="PF00027">
    <property type="entry name" value="cNMP_binding"/>
    <property type="match status" value="1"/>
</dbReference>
<evidence type="ECO:0000313" key="6">
    <source>
        <dbReference type="EMBL" id="KNZ42382.1"/>
    </source>
</evidence>
<dbReference type="SUPFAM" id="SSF46785">
    <property type="entry name" value="Winged helix' DNA-binding domain"/>
    <property type="match status" value="1"/>
</dbReference>
<dbReference type="PATRIC" id="fig|52689.4.peg.516"/>
<name>A0A0L6U230_9FIRM</name>
<evidence type="ECO:0000256" key="1">
    <source>
        <dbReference type="ARBA" id="ARBA00023015"/>
    </source>
</evidence>
<accession>A0A0L6U230</accession>
<dbReference type="SUPFAM" id="SSF51206">
    <property type="entry name" value="cAMP-binding domain-like"/>
    <property type="match status" value="1"/>
</dbReference>
<sequence length="218" mass="24316">MENKFQVLRKVKLFENVGDSLEAMLQCLGSQEKCFSKGEIVLMSGNPVNFVGILLSGELQIIQEDYMGNRSILTEVHPGHIFGEALACAGVDESPVTVVAKANSHIMCLGVARIITTCPSSCQFHNQLIENLLKILARKNLLLSNKNQLLSRRTIQDKVLSYLSLQAEKKGNSQFEIPFTRNELADFLCVDRSALSRVLSKLQKDGVIEYQNKSFKLL</sequence>
<protein>
    <submittedName>
        <fullName evidence="6">Crp/Fnr family transcriptional regulator</fullName>
    </submittedName>
</protein>
<gene>
    <name evidence="6" type="ORF">AKG39_07040</name>
</gene>
<feature type="domain" description="Cyclic nucleotide-binding" evidence="4">
    <location>
        <begin position="35"/>
        <end position="113"/>
    </location>
</feature>
<dbReference type="PANTHER" id="PTHR24567">
    <property type="entry name" value="CRP FAMILY TRANSCRIPTIONAL REGULATORY PROTEIN"/>
    <property type="match status" value="1"/>
</dbReference>
<dbReference type="GO" id="GO:0005829">
    <property type="term" value="C:cytosol"/>
    <property type="evidence" value="ECO:0007669"/>
    <property type="project" value="TreeGrafter"/>
</dbReference>
<dbReference type="STRING" id="52689.AKG39_07040"/>
<keyword evidence="1" id="KW-0805">Transcription regulation</keyword>
<dbReference type="AlphaFoldDB" id="A0A0L6U230"/>
<dbReference type="RefSeq" id="WP_050739673.1">
    <property type="nucleotide sequence ID" value="NZ_LGYO01000015.1"/>
</dbReference>
<feature type="domain" description="HTH crp-type" evidence="5">
    <location>
        <begin position="153"/>
        <end position="218"/>
    </location>
</feature>
<proteinExistence type="predicted"/>
<comment type="caution">
    <text evidence="6">The sequence shown here is derived from an EMBL/GenBank/DDBJ whole genome shotgun (WGS) entry which is preliminary data.</text>
</comment>
<keyword evidence="3" id="KW-0804">Transcription</keyword>
<dbReference type="InterPro" id="IPR050397">
    <property type="entry name" value="Env_Response_Regulators"/>
</dbReference>
<dbReference type="PANTHER" id="PTHR24567:SF58">
    <property type="entry name" value="CYCLIC AMP-BINDING REGULATORY PROTEIN"/>
    <property type="match status" value="1"/>
</dbReference>
<dbReference type="InterPro" id="IPR014710">
    <property type="entry name" value="RmlC-like_jellyroll"/>
</dbReference>
<dbReference type="GO" id="GO:0003677">
    <property type="term" value="F:DNA binding"/>
    <property type="evidence" value="ECO:0007669"/>
    <property type="project" value="UniProtKB-KW"/>
</dbReference>
<dbReference type="InterPro" id="IPR012318">
    <property type="entry name" value="HTH_CRP"/>
</dbReference>
<dbReference type="InterPro" id="IPR000595">
    <property type="entry name" value="cNMP-bd_dom"/>
</dbReference>
<evidence type="ECO:0000256" key="3">
    <source>
        <dbReference type="ARBA" id="ARBA00023163"/>
    </source>
</evidence>
<dbReference type="Gene3D" id="2.60.120.10">
    <property type="entry name" value="Jelly Rolls"/>
    <property type="match status" value="1"/>
</dbReference>
<dbReference type="PROSITE" id="PS50042">
    <property type="entry name" value="CNMP_BINDING_3"/>
    <property type="match status" value="1"/>
</dbReference>
<evidence type="ECO:0000313" key="7">
    <source>
        <dbReference type="Proteomes" id="UP000036873"/>
    </source>
</evidence>
<organism evidence="6 7">
    <name type="scientific">Acetobacterium bakii</name>
    <dbReference type="NCBI Taxonomy" id="52689"/>
    <lineage>
        <taxon>Bacteria</taxon>
        <taxon>Bacillati</taxon>
        <taxon>Bacillota</taxon>
        <taxon>Clostridia</taxon>
        <taxon>Eubacteriales</taxon>
        <taxon>Eubacteriaceae</taxon>
        <taxon>Acetobacterium</taxon>
    </lineage>
</organism>
<evidence type="ECO:0000259" key="4">
    <source>
        <dbReference type="PROSITE" id="PS50042"/>
    </source>
</evidence>
<evidence type="ECO:0000259" key="5">
    <source>
        <dbReference type="PROSITE" id="PS51063"/>
    </source>
</evidence>
<dbReference type="InterPro" id="IPR018490">
    <property type="entry name" value="cNMP-bd_dom_sf"/>
</dbReference>